<organism evidence="8 9">
    <name type="scientific">Pseudogemmobacter humi</name>
    <dbReference type="NCBI Taxonomy" id="2483812"/>
    <lineage>
        <taxon>Bacteria</taxon>
        <taxon>Pseudomonadati</taxon>
        <taxon>Pseudomonadota</taxon>
        <taxon>Alphaproteobacteria</taxon>
        <taxon>Rhodobacterales</taxon>
        <taxon>Paracoccaceae</taxon>
        <taxon>Pseudogemmobacter</taxon>
    </lineage>
</organism>
<feature type="transmembrane region" description="Helical" evidence="6">
    <location>
        <begin position="162"/>
        <end position="182"/>
    </location>
</feature>
<feature type="transmembrane region" description="Helical" evidence="6">
    <location>
        <begin position="272"/>
        <end position="291"/>
    </location>
</feature>
<feature type="transmembrane region" description="Helical" evidence="6">
    <location>
        <begin position="334"/>
        <end position="353"/>
    </location>
</feature>
<evidence type="ECO:0000256" key="2">
    <source>
        <dbReference type="ARBA" id="ARBA00022475"/>
    </source>
</evidence>
<keyword evidence="4 6" id="KW-1133">Transmembrane helix</keyword>
<feature type="transmembrane region" description="Helical" evidence="6">
    <location>
        <begin position="188"/>
        <end position="212"/>
    </location>
</feature>
<feature type="transmembrane region" description="Helical" evidence="6">
    <location>
        <begin position="87"/>
        <end position="109"/>
    </location>
</feature>
<reference evidence="8 9" key="1">
    <citation type="submission" date="2018-11" db="EMBL/GenBank/DDBJ databases">
        <authorList>
            <person name="Criscuolo A."/>
        </authorList>
    </citation>
    <scope>NUCLEOTIDE SEQUENCE [LARGE SCALE GENOMIC DNA]</scope>
    <source>
        <strain evidence="8">ACIP111625</strain>
    </source>
</reference>
<feature type="transmembrane region" description="Helical" evidence="6">
    <location>
        <begin position="60"/>
        <end position="80"/>
    </location>
</feature>
<feature type="transmembrane region" description="Helical" evidence="6">
    <location>
        <begin position="468"/>
        <end position="485"/>
    </location>
</feature>
<dbReference type="InterPro" id="IPR043428">
    <property type="entry name" value="LivM-like"/>
</dbReference>
<dbReference type="InterPro" id="IPR021807">
    <property type="entry name" value="LivHM_N"/>
</dbReference>
<feature type="transmembrane region" description="Helical" evidence="6">
    <location>
        <begin position="386"/>
        <end position="403"/>
    </location>
</feature>
<comment type="subcellular location">
    <subcellularLocation>
        <location evidence="1">Cell membrane</location>
        <topology evidence="1">Multi-pass membrane protein</topology>
    </subcellularLocation>
</comment>
<evidence type="ECO:0000256" key="6">
    <source>
        <dbReference type="SAM" id="Phobius"/>
    </source>
</evidence>
<feature type="transmembrane region" description="Helical" evidence="6">
    <location>
        <begin position="21"/>
        <end position="48"/>
    </location>
</feature>
<dbReference type="Proteomes" id="UP000277498">
    <property type="component" value="Unassembled WGS sequence"/>
</dbReference>
<dbReference type="InterPro" id="IPR001851">
    <property type="entry name" value="ABC_transp_permease"/>
</dbReference>
<keyword evidence="2" id="KW-1003">Cell membrane</keyword>
<dbReference type="Pfam" id="PF11862">
    <property type="entry name" value="DUF3382"/>
    <property type="match status" value="1"/>
</dbReference>
<accession>A0A3P5W8Z7</accession>
<keyword evidence="5 6" id="KW-0472">Membrane</keyword>
<dbReference type="AlphaFoldDB" id="A0A3P5W8Z7"/>
<sequence>MATASNIRPGPTRAASLEQGAFVWSVALADAAKAAALAGILGFFFIGMKTDIAGDGLVLSYRWAALGHAVLIVFLGRLLLDALLGKAAPVTTQMLTAGIFIAGIAGIMTQDATGGSLPARALVGAVLGGLIVAVLYGVALWRRRPAPARAEATRQARFAIPIGIALVLLALTLPFLITTFLPGQQRQFIDLAILILTYVMLGWGLNIVVGLAGLLDLGYVAFYAVGAYSFALLSTCFPFIGFWSALPLAGMLAGMWGLVLGFPVLRLRGDYLAIVTLAFGEIIRVVLLNWVDFTNGPNGISGVPKPTFFGLEFSRGEGGFADFFGLEFSTIHRFIYLYYIILALAFLTNFVTLRLRKLPIGRAWEALREDEIACRALGINTTNTKLTAFGIGAMFGGLAGAFFATRQGFVSPESFTFMESAIILAIVVLGGLGSQMGVVIAATVMIGGIEMLRHISFVGQIFPGVDPVQYRMIIFGLAMVAIMIWKPRGFISRRNPSAVLKERKSIGADLVSQGEGH</sequence>
<keyword evidence="9" id="KW-1185">Reference proteome</keyword>
<dbReference type="RefSeq" id="WP_124084731.1">
    <property type="nucleotide sequence ID" value="NZ_UXAW01000032.1"/>
</dbReference>
<dbReference type="GO" id="GO:0005886">
    <property type="term" value="C:plasma membrane"/>
    <property type="evidence" value="ECO:0007669"/>
    <property type="project" value="UniProtKB-SubCell"/>
</dbReference>
<evidence type="ECO:0000256" key="5">
    <source>
        <dbReference type="ARBA" id="ARBA00023136"/>
    </source>
</evidence>
<feature type="transmembrane region" description="Helical" evidence="6">
    <location>
        <begin position="219"/>
        <end position="240"/>
    </location>
</feature>
<dbReference type="PANTHER" id="PTHR30482">
    <property type="entry name" value="HIGH-AFFINITY BRANCHED-CHAIN AMINO ACID TRANSPORT SYSTEM PERMEASE"/>
    <property type="match status" value="1"/>
</dbReference>
<dbReference type="NCBIfam" id="NF008450">
    <property type="entry name" value="PRK11301.1"/>
    <property type="match status" value="1"/>
</dbReference>
<feature type="transmembrane region" description="Helical" evidence="6">
    <location>
        <begin position="415"/>
        <end position="432"/>
    </location>
</feature>
<protein>
    <submittedName>
        <fullName evidence="8">Leucine/isoleucine/valine transporter permease subunit</fullName>
    </submittedName>
</protein>
<dbReference type="PANTHER" id="PTHR30482:SF20">
    <property type="entry name" value="HIGH-AFFINITY BRANCHED-CHAIN AMINO ACID TRANSPORT SYSTEM PERMEASE PROTEIN LIVM"/>
    <property type="match status" value="1"/>
</dbReference>
<dbReference type="Pfam" id="PF02653">
    <property type="entry name" value="BPD_transp_2"/>
    <property type="match status" value="1"/>
</dbReference>
<evidence type="ECO:0000313" key="9">
    <source>
        <dbReference type="Proteomes" id="UP000277498"/>
    </source>
</evidence>
<name>A0A3P5W8Z7_9RHOB</name>
<dbReference type="OrthoDB" id="9814461at2"/>
<feature type="transmembrane region" description="Helical" evidence="6">
    <location>
        <begin position="246"/>
        <end position="265"/>
    </location>
</feature>
<evidence type="ECO:0000256" key="1">
    <source>
        <dbReference type="ARBA" id="ARBA00004651"/>
    </source>
</evidence>
<feature type="transmembrane region" description="Helical" evidence="6">
    <location>
        <begin position="439"/>
        <end position="462"/>
    </location>
</feature>
<evidence type="ECO:0000259" key="7">
    <source>
        <dbReference type="Pfam" id="PF11862"/>
    </source>
</evidence>
<evidence type="ECO:0000256" key="4">
    <source>
        <dbReference type="ARBA" id="ARBA00022989"/>
    </source>
</evidence>
<proteinExistence type="predicted"/>
<feature type="transmembrane region" description="Helical" evidence="6">
    <location>
        <begin position="121"/>
        <end position="141"/>
    </location>
</feature>
<dbReference type="CDD" id="cd06581">
    <property type="entry name" value="TM_PBP1_LivM_like"/>
    <property type="match status" value="1"/>
</dbReference>
<feature type="domain" description="High-affinity branched-chain amino acid transport system permease LivHM N-terminal" evidence="7">
    <location>
        <begin position="27"/>
        <end position="91"/>
    </location>
</feature>
<dbReference type="EMBL" id="UXAW01000032">
    <property type="protein sequence ID" value="VDC19903.1"/>
    <property type="molecule type" value="Genomic_DNA"/>
</dbReference>
<keyword evidence="3 6" id="KW-0812">Transmembrane</keyword>
<dbReference type="GO" id="GO:0015658">
    <property type="term" value="F:branched-chain amino acid transmembrane transporter activity"/>
    <property type="evidence" value="ECO:0007669"/>
    <property type="project" value="InterPro"/>
</dbReference>
<gene>
    <name evidence="8" type="ORF">XINFAN_00290</name>
</gene>
<evidence type="ECO:0000256" key="3">
    <source>
        <dbReference type="ARBA" id="ARBA00022692"/>
    </source>
</evidence>
<evidence type="ECO:0000313" key="8">
    <source>
        <dbReference type="EMBL" id="VDC19903.1"/>
    </source>
</evidence>